<dbReference type="PANTHER" id="PTHR33164:SF105">
    <property type="entry name" value="TRANSCRIPTIONAL REPRESSOR PROTEIN-RELATED"/>
    <property type="match status" value="1"/>
</dbReference>
<dbReference type="SMART" id="SM00347">
    <property type="entry name" value="HTH_MARR"/>
    <property type="match status" value="1"/>
</dbReference>
<evidence type="ECO:0000313" key="3">
    <source>
        <dbReference type="EMBL" id="MCK7614491.1"/>
    </source>
</evidence>
<protein>
    <submittedName>
        <fullName evidence="3">MarR family winged helix-turn-helix transcriptional regulator</fullName>
    </submittedName>
</protein>
<keyword evidence="4" id="KW-1185">Reference proteome</keyword>
<dbReference type="SUPFAM" id="SSF46785">
    <property type="entry name" value="Winged helix' DNA-binding domain"/>
    <property type="match status" value="1"/>
</dbReference>
<feature type="region of interest" description="Disordered" evidence="1">
    <location>
        <begin position="160"/>
        <end position="179"/>
    </location>
</feature>
<dbReference type="PROSITE" id="PS50995">
    <property type="entry name" value="HTH_MARR_2"/>
    <property type="match status" value="1"/>
</dbReference>
<feature type="domain" description="HTH marR-type" evidence="2">
    <location>
        <begin position="21"/>
        <end position="158"/>
    </location>
</feature>
<dbReference type="Gene3D" id="1.10.10.10">
    <property type="entry name" value="Winged helix-like DNA-binding domain superfamily/Winged helix DNA-binding domain"/>
    <property type="match status" value="1"/>
</dbReference>
<dbReference type="Pfam" id="PF12802">
    <property type="entry name" value="MarR_2"/>
    <property type="match status" value="1"/>
</dbReference>
<dbReference type="PANTHER" id="PTHR33164">
    <property type="entry name" value="TRANSCRIPTIONAL REGULATOR, MARR FAMILY"/>
    <property type="match status" value="1"/>
</dbReference>
<gene>
    <name evidence="3" type="ORF">M0H32_20165</name>
</gene>
<comment type="caution">
    <text evidence="3">The sequence shown here is derived from an EMBL/GenBank/DDBJ whole genome shotgun (WGS) entry which is preliminary data.</text>
</comment>
<reference evidence="3" key="1">
    <citation type="submission" date="2022-04" db="EMBL/GenBank/DDBJ databases">
        <title>Roseibium sp. CAU 1639 isolated from mud.</title>
        <authorList>
            <person name="Kim W."/>
        </authorList>
    </citation>
    <scope>NUCLEOTIDE SEQUENCE</scope>
    <source>
        <strain evidence="3">CAU 1639</strain>
    </source>
</reference>
<evidence type="ECO:0000259" key="2">
    <source>
        <dbReference type="PROSITE" id="PS50995"/>
    </source>
</evidence>
<evidence type="ECO:0000256" key="1">
    <source>
        <dbReference type="SAM" id="MobiDB-lite"/>
    </source>
</evidence>
<dbReference type="InterPro" id="IPR036390">
    <property type="entry name" value="WH_DNA-bd_sf"/>
</dbReference>
<dbReference type="InterPro" id="IPR011991">
    <property type="entry name" value="ArsR-like_HTH"/>
</dbReference>
<dbReference type="InterPro" id="IPR036388">
    <property type="entry name" value="WH-like_DNA-bd_sf"/>
</dbReference>
<sequence>MLYLQHMTSELDDIDFLHMGRTCLGHAARRTANLLTRHYNRHMAALGLELTQAQLLAAIADGSAASAAEIARFLGIDRSTLARNLKPLEAAGLIARRQVGGRTVLPVLTPEGEEKVVEIHKTWLKAQGEVSALLGPDGADAVRAHMSALRKAVHILEDSAPENRAPEIAAGVPPSKTNS</sequence>
<organism evidence="3 4">
    <name type="scientific">Roseibium sediminicola</name>
    <dbReference type="NCBI Taxonomy" id="2933272"/>
    <lineage>
        <taxon>Bacteria</taxon>
        <taxon>Pseudomonadati</taxon>
        <taxon>Pseudomonadota</taxon>
        <taxon>Alphaproteobacteria</taxon>
        <taxon>Hyphomicrobiales</taxon>
        <taxon>Stappiaceae</taxon>
        <taxon>Roseibium</taxon>
    </lineage>
</organism>
<dbReference type="EMBL" id="JALNMJ010000016">
    <property type="protein sequence ID" value="MCK7614491.1"/>
    <property type="molecule type" value="Genomic_DNA"/>
</dbReference>
<name>A0ABT0GYI4_9HYPH</name>
<dbReference type="CDD" id="cd00090">
    <property type="entry name" value="HTH_ARSR"/>
    <property type="match status" value="1"/>
</dbReference>
<dbReference type="Proteomes" id="UP001431221">
    <property type="component" value="Unassembled WGS sequence"/>
</dbReference>
<proteinExistence type="predicted"/>
<evidence type="ECO:0000313" key="4">
    <source>
        <dbReference type="Proteomes" id="UP001431221"/>
    </source>
</evidence>
<dbReference type="InterPro" id="IPR000835">
    <property type="entry name" value="HTH_MarR-typ"/>
</dbReference>
<accession>A0ABT0GYI4</accession>
<dbReference type="InterPro" id="IPR039422">
    <property type="entry name" value="MarR/SlyA-like"/>
</dbReference>